<evidence type="ECO:0000313" key="6">
    <source>
        <dbReference type="EMBL" id="CAC5413731.1"/>
    </source>
</evidence>
<name>A0A6J8E3X6_MYTCO</name>
<organism evidence="6 7">
    <name type="scientific">Mytilus coruscus</name>
    <name type="common">Sea mussel</name>
    <dbReference type="NCBI Taxonomy" id="42192"/>
    <lineage>
        <taxon>Eukaryota</taxon>
        <taxon>Metazoa</taxon>
        <taxon>Spiralia</taxon>
        <taxon>Lophotrochozoa</taxon>
        <taxon>Mollusca</taxon>
        <taxon>Bivalvia</taxon>
        <taxon>Autobranchia</taxon>
        <taxon>Pteriomorphia</taxon>
        <taxon>Mytilida</taxon>
        <taxon>Mytiloidea</taxon>
        <taxon>Mytilidae</taxon>
        <taxon>Mytilinae</taxon>
        <taxon>Mytilus</taxon>
    </lineage>
</organism>
<dbReference type="SUPFAM" id="SSF160369">
    <property type="entry name" value="Ribosomal protein L10-like"/>
    <property type="match status" value="1"/>
</dbReference>
<dbReference type="InterPro" id="IPR001790">
    <property type="entry name" value="Ribosomal_uL10"/>
</dbReference>
<evidence type="ECO:0000256" key="4">
    <source>
        <dbReference type="ARBA" id="ARBA00035707"/>
    </source>
</evidence>
<evidence type="ECO:0000256" key="5">
    <source>
        <dbReference type="ARBA" id="ARBA00035716"/>
    </source>
</evidence>
<proteinExistence type="inferred from homology"/>
<protein>
    <recommendedName>
        <fullName evidence="4">Large ribosomal subunit protein uL10m</fullName>
    </recommendedName>
    <alternativeName>
        <fullName evidence="5">39S ribosomal protein L10, mitochondrial</fullName>
    </alternativeName>
</protein>
<dbReference type="Gene3D" id="3.30.70.1730">
    <property type="match status" value="1"/>
</dbReference>
<dbReference type="PANTHER" id="PTHR11560">
    <property type="entry name" value="39S RIBOSOMAL PROTEIN L10, MITOCHONDRIAL"/>
    <property type="match status" value="1"/>
</dbReference>
<dbReference type="Proteomes" id="UP000507470">
    <property type="component" value="Unassembled WGS sequence"/>
</dbReference>
<keyword evidence="3" id="KW-0687">Ribonucleoprotein</keyword>
<dbReference type="Pfam" id="PF00466">
    <property type="entry name" value="Ribosomal_L10"/>
    <property type="match status" value="1"/>
</dbReference>
<keyword evidence="2" id="KW-0689">Ribosomal protein</keyword>
<evidence type="ECO:0000256" key="1">
    <source>
        <dbReference type="ARBA" id="ARBA00008889"/>
    </source>
</evidence>
<dbReference type="InterPro" id="IPR043141">
    <property type="entry name" value="Ribosomal_uL10-like_sf"/>
</dbReference>
<dbReference type="EMBL" id="CACVKT020008219">
    <property type="protein sequence ID" value="CAC5413731.1"/>
    <property type="molecule type" value="Genomic_DNA"/>
</dbReference>
<evidence type="ECO:0000256" key="3">
    <source>
        <dbReference type="ARBA" id="ARBA00023274"/>
    </source>
</evidence>
<dbReference type="AlphaFoldDB" id="A0A6J8E3X6"/>
<comment type="similarity">
    <text evidence="1">Belongs to the universal ribosomal protein uL10 family.</text>
</comment>
<dbReference type="GO" id="GO:1990904">
    <property type="term" value="C:ribonucleoprotein complex"/>
    <property type="evidence" value="ECO:0007669"/>
    <property type="project" value="UniProtKB-KW"/>
</dbReference>
<dbReference type="GO" id="GO:0005840">
    <property type="term" value="C:ribosome"/>
    <property type="evidence" value="ECO:0007669"/>
    <property type="project" value="UniProtKB-KW"/>
</dbReference>
<evidence type="ECO:0000256" key="2">
    <source>
        <dbReference type="ARBA" id="ARBA00022980"/>
    </source>
</evidence>
<reference evidence="6 7" key="1">
    <citation type="submission" date="2020-06" db="EMBL/GenBank/DDBJ databases">
        <authorList>
            <person name="Li R."/>
            <person name="Bekaert M."/>
        </authorList>
    </citation>
    <scope>NUCLEOTIDE SEQUENCE [LARGE SCALE GENOMIC DNA]</scope>
    <source>
        <strain evidence="7">wild</strain>
    </source>
</reference>
<evidence type="ECO:0000313" key="7">
    <source>
        <dbReference type="Proteomes" id="UP000507470"/>
    </source>
</evidence>
<gene>
    <name evidence="6" type="ORF">MCOR_46598</name>
</gene>
<dbReference type="InterPro" id="IPR047865">
    <property type="entry name" value="Ribosomal_uL10_bac_type"/>
</dbReference>
<keyword evidence="7" id="KW-1185">Reference proteome</keyword>
<accession>A0A6J8E3X6</accession>
<dbReference type="OrthoDB" id="360689at2759"/>
<sequence length="249" mass="28696">MATILQKVSQGCVRCTSRQWTAVRGGKKWNVQRPKPRVWKARVLESITRPIYIEEIVPVSQSCEKLEIITQDTEVDEYEEFMYKQVKKMFDENTMILVCQMLSMPTIDKRKAINTMKDNGMRLWFYNNRLIRRAITEYSQYKNMAPWIIGSNVYVVCPEPKVKEALKILKKIPDFIVLGGLVENSLYSKDGLNQYSQLPNIEQLRGELVSVLNIAAGGKTHSLLESHQQTLCRNLAQYVKQESDGEGQS</sequence>